<dbReference type="Pfam" id="PF00004">
    <property type="entry name" value="AAA"/>
    <property type="match status" value="1"/>
</dbReference>
<dbReference type="PANTHER" id="PTHR12087">
    <property type="entry name" value="ORIGIN RECOGNITION COMPLEX SUBUNIT 4"/>
    <property type="match status" value="1"/>
</dbReference>
<feature type="region of interest" description="Disordered" evidence="11">
    <location>
        <begin position="963"/>
        <end position="1090"/>
    </location>
</feature>
<feature type="compositionally biased region" description="Low complexity" evidence="11">
    <location>
        <begin position="1068"/>
        <end position="1077"/>
    </location>
</feature>
<dbReference type="Pfam" id="PF13831">
    <property type="entry name" value="PHD_2"/>
    <property type="match status" value="1"/>
</dbReference>
<dbReference type="PANTHER" id="PTHR12087:SF0">
    <property type="entry name" value="ORIGIN RECOGNITION COMPLEX SUBUNIT 4"/>
    <property type="match status" value="1"/>
</dbReference>
<feature type="compositionally biased region" description="Low complexity" evidence="11">
    <location>
        <begin position="1204"/>
        <end position="1218"/>
    </location>
</feature>
<feature type="domain" description="PHD-type" evidence="12">
    <location>
        <begin position="299"/>
        <end position="349"/>
    </location>
</feature>
<reference evidence="13 14" key="1">
    <citation type="journal article" date="2024" name="Commun. Biol.">
        <title>Comparative genomic analysis of thermophilic fungi reveals convergent evolutionary adaptations and gene losses.</title>
        <authorList>
            <person name="Steindorff A.S."/>
            <person name="Aguilar-Pontes M.V."/>
            <person name="Robinson A.J."/>
            <person name="Andreopoulos B."/>
            <person name="LaButti K."/>
            <person name="Kuo A."/>
            <person name="Mondo S."/>
            <person name="Riley R."/>
            <person name="Otillar R."/>
            <person name="Haridas S."/>
            <person name="Lipzen A."/>
            <person name="Grimwood J."/>
            <person name="Schmutz J."/>
            <person name="Clum A."/>
            <person name="Reid I.D."/>
            <person name="Moisan M.C."/>
            <person name="Butler G."/>
            <person name="Nguyen T.T.M."/>
            <person name="Dewar K."/>
            <person name="Conant G."/>
            <person name="Drula E."/>
            <person name="Henrissat B."/>
            <person name="Hansel C."/>
            <person name="Singer S."/>
            <person name="Hutchinson M.I."/>
            <person name="de Vries R.P."/>
            <person name="Natvig D.O."/>
            <person name="Powell A.J."/>
            <person name="Tsang A."/>
            <person name="Grigoriev I.V."/>
        </authorList>
    </citation>
    <scope>NUCLEOTIDE SEQUENCE [LARGE SCALE GENOMIC DNA]</scope>
    <source>
        <strain evidence="13 14">CBS 620.91</strain>
    </source>
</reference>
<sequence length="1411" mass="152846">MVRRNGTPAAAATTTTTRKRNRSQHDEEPSATVKKRRLKSSTVPESQEKPNGLRRTGNLKEASAQKETASLSSDDKAPTQPTKKAPANRTTSVYDVPDSDEDELTTAGVTPHPRRSKPAASGNAEVADETQPPKKKRGRPSKKDLEAKAKAKAKAQAQEAEAVSAKGSSTGHDARSRKPVQDKAQEVSRGKKGKVTQRGGQLPRDINGTSEESVRVPRGILTPRKQKVDEIRRPKSVAFEEALDEEEDDSSPGAKTPSKSAAKRRQEEPLETMRLNARNKNQQQASDDGNGNGDEDEDDEVCAICSKPDSEPPNEIVFCDTCDMAVHQECYGIAELPEGDWFCRNCLQEGVALSNGTGAAAKGSVVAREDQRPDIPNFDEHLRAAQRVLLDRCAGRRRIRLHGQDEAYDKAYQLVEQTVAAGEGNSMMVIGPRGCGKTTLVESIIDDLSNKHPDEFHVVRLSGFIHTDDKLALREIWRQLGKEMAVEDDLVNKTTNYADTMASLLALLSHPSEIGEAQDGVTSKSVVFVIDEFDLFATHARQTLLYNLFDIAQARKAPIAVLGLTTRIDVVESLEKRVKSRFSHRYVYLSLPKSLPAYWAVCRQGLSIDAQDMASEGIDESLEGHGAFWEWWNKRVDSLSKTQAFTDHLEAHFCSTKSVSAFLTSCILPLATLSPTAPTLRIPATAGSTVSLEPPDSKLHLLASLSDLDLAMLIAAARLDIVAHTDTVNFAMAYDEYTSLMGRQRVQSSANASVGMLALGGGARVWSRGAAGIAWERLAPPLHPYTTMSKRTVFTTITPLPPGVTRQVVLDFLHDHVEMIDLNPLVKERHPIPTPPHAEPDEVNCKWFSLTDKISYLPGVNGDVTYTCAFNALPTGVQTHCYAPAGLNIRERWTVGGFLPGEPRQPVELGLKVPPTGLYLREDVDMRCNVIMTSFVKKTLKRSHATLVERLKIRAEIAASSGTSGNAYASSSNSSGRNSRSSDSSDVSSMTTPRAELDATIPSQPYHPNPLSYHPVSTFDPPSRASSFSSSVYSVQSNSSGTGSAAWSTAAPTNSGAGTSPSLSAMSQQQHQHQQQHSGPRQPGKGEYASYQPKQPVLVPAPTAANVAPTLPEIITPSRSSSASSVPEPGTPFLRNAQHQWPLRNEAAPPTLPLQWKQTQQQQQQQHQQQQHQQSNWPLTNPRPQTQPVIQPYRPPGITTTAVSNTGFSGTTSSSSSTPWTAVQPYRPPGTHGTIPGTAPQPKPHLSDNTLWQALGGGRAPPSSQTQQARIQNARSFEKNTNTNVHAGTGTAGGVDVNASACAWAGYVFGLSSNSNSNSNSGSGASQQQQQQQQHYRPYQHGRARSEEGTASSPTTIKGHHHPDYPQMSPYYDGYLDGNGVRERSAARNGGNGTSGGVGLGVMPLRVAGVR</sequence>
<evidence type="ECO:0000256" key="9">
    <source>
        <dbReference type="ARBA" id="ARBA00023242"/>
    </source>
</evidence>
<dbReference type="Pfam" id="PF14629">
    <property type="entry name" value="ORC4_C"/>
    <property type="match status" value="1"/>
</dbReference>
<protein>
    <recommendedName>
        <fullName evidence="3">Origin recognition complex subunit 4</fullName>
    </recommendedName>
</protein>
<dbReference type="InterPro" id="IPR019786">
    <property type="entry name" value="Zinc_finger_PHD-type_CS"/>
</dbReference>
<evidence type="ECO:0000256" key="2">
    <source>
        <dbReference type="ARBA" id="ARBA00005334"/>
    </source>
</evidence>
<evidence type="ECO:0000256" key="11">
    <source>
        <dbReference type="SAM" id="MobiDB-lite"/>
    </source>
</evidence>
<feature type="compositionally biased region" description="Low complexity" evidence="11">
    <location>
        <begin position="1023"/>
        <end position="1051"/>
    </location>
</feature>
<comment type="caution">
    <text evidence="13">The sequence shown here is derived from an EMBL/GenBank/DDBJ whole genome shotgun (WGS) entry which is preliminary data.</text>
</comment>
<comment type="subcellular location">
    <subcellularLocation>
        <location evidence="1">Nucleus</location>
    </subcellularLocation>
</comment>
<evidence type="ECO:0000256" key="4">
    <source>
        <dbReference type="ARBA" id="ARBA00022705"/>
    </source>
</evidence>
<dbReference type="InterPro" id="IPR003593">
    <property type="entry name" value="AAA+_ATPase"/>
</dbReference>
<feature type="region of interest" description="Disordered" evidence="11">
    <location>
        <begin position="1"/>
        <end position="299"/>
    </location>
</feature>
<evidence type="ECO:0000313" key="14">
    <source>
        <dbReference type="Proteomes" id="UP001583172"/>
    </source>
</evidence>
<comment type="similarity">
    <text evidence="2">Belongs to the ORC4 family.</text>
</comment>
<feature type="compositionally biased region" description="Acidic residues" evidence="11">
    <location>
        <begin position="241"/>
        <end position="250"/>
    </location>
</feature>
<feature type="compositionally biased region" description="Low complexity" evidence="11">
    <location>
        <begin position="963"/>
        <end position="989"/>
    </location>
</feature>
<dbReference type="InterPro" id="IPR019787">
    <property type="entry name" value="Znf_PHD-finger"/>
</dbReference>
<gene>
    <name evidence="13" type="ORF">VTJ49DRAFT_1921</name>
</gene>
<dbReference type="InterPro" id="IPR011011">
    <property type="entry name" value="Znf_FYVE_PHD"/>
</dbReference>
<evidence type="ECO:0000256" key="7">
    <source>
        <dbReference type="ARBA" id="ARBA00022833"/>
    </source>
</evidence>
<keyword evidence="6 10" id="KW-0863">Zinc-finger</keyword>
<evidence type="ECO:0000256" key="1">
    <source>
        <dbReference type="ARBA" id="ARBA00004123"/>
    </source>
</evidence>
<feature type="compositionally biased region" description="Low complexity" evidence="11">
    <location>
        <begin position="1315"/>
        <end position="1334"/>
    </location>
</feature>
<dbReference type="PROSITE" id="PS01359">
    <property type="entry name" value="ZF_PHD_1"/>
    <property type="match status" value="1"/>
</dbReference>
<dbReference type="InterPro" id="IPR003959">
    <property type="entry name" value="ATPase_AAA_core"/>
</dbReference>
<evidence type="ECO:0000256" key="8">
    <source>
        <dbReference type="ARBA" id="ARBA00023125"/>
    </source>
</evidence>
<feature type="compositionally biased region" description="Gly residues" evidence="11">
    <location>
        <begin position="1390"/>
        <end position="1400"/>
    </location>
</feature>
<feature type="compositionally biased region" description="Polar residues" evidence="11">
    <location>
        <begin position="1052"/>
        <end position="1067"/>
    </location>
</feature>
<dbReference type="Gene3D" id="3.30.40.10">
    <property type="entry name" value="Zinc/RING finger domain, C3HC4 (zinc finger)"/>
    <property type="match status" value="1"/>
</dbReference>
<dbReference type="EMBL" id="JAZGSY010000178">
    <property type="protein sequence ID" value="KAL1839057.1"/>
    <property type="molecule type" value="Genomic_DNA"/>
</dbReference>
<dbReference type="InterPro" id="IPR001965">
    <property type="entry name" value="Znf_PHD"/>
</dbReference>
<keyword evidence="8" id="KW-0238">DNA-binding</keyword>
<organism evidence="13 14">
    <name type="scientific">Humicola insolens</name>
    <name type="common">Soft-rot fungus</name>
    <dbReference type="NCBI Taxonomy" id="85995"/>
    <lineage>
        <taxon>Eukaryota</taxon>
        <taxon>Fungi</taxon>
        <taxon>Dikarya</taxon>
        <taxon>Ascomycota</taxon>
        <taxon>Pezizomycotina</taxon>
        <taxon>Sordariomycetes</taxon>
        <taxon>Sordariomycetidae</taxon>
        <taxon>Sordariales</taxon>
        <taxon>Chaetomiaceae</taxon>
        <taxon>Mycothermus</taxon>
    </lineage>
</organism>
<dbReference type="SMART" id="SM00249">
    <property type="entry name" value="PHD"/>
    <property type="match status" value="1"/>
</dbReference>
<keyword evidence="5" id="KW-0479">Metal-binding</keyword>
<dbReference type="InterPro" id="IPR055481">
    <property type="entry name" value="DUF7053"/>
</dbReference>
<feature type="compositionally biased region" description="Basic and acidic residues" evidence="11">
    <location>
        <begin position="172"/>
        <end position="189"/>
    </location>
</feature>
<feature type="region of interest" description="Disordered" evidence="11">
    <location>
        <begin position="1115"/>
        <end position="1135"/>
    </location>
</feature>
<dbReference type="InterPro" id="IPR027417">
    <property type="entry name" value="P-loop_NTPase"/>
</dbReference>
<dbReference type="SUPFAM" id="SSF57903">
    <property type="entry name" value="FYVE/PHD zinc finger"/>
    <property type="match status" value="1"/>
</dbReference>
<dbReference type="CDD" id="cd15492">
    <property type="entry name" value="PHD_BRPF_JADE_like"/>
    <property type="match status" value="1"/>
</dbReference>
<feature type="compositionally biased region" description="Polar residues" evidence="11">
    <location>
        <begin position="1175"/>
        <end position="1189"/>
    </location>
</feature>
<evidence type="ECO:0000256" key="3">
    <source>
        <dbReference type="ARBA" id="ARBA00019083"/>
    </source>
</evidence>
<keyword evidence="14" id="KW-1185">Reference proteome</keyword>
<evidence type="ECO:0000256" key="6">
    <source>
        <dbReference type="ARBA" id="ARBA00022771"/>
    </source>
</evidence>
<keyword evidence="9" id="KW-0539">Nucleus</keyword>
<dbReference type="InterPro" id="IPR016527">
    <property type="entry name" value="ORC4"/>
</dbReference>
<feature type="region of interest" description="Disordered" evidence="11">
    <location>
        <begin position="1155"/>
        <end position="1246"/>
    </location>
</feature>
<keyword evidence="4" id="KW-0235">DNA replication</keyword>
<evidence type="ECO:0000313" key="13">
    <source>
        <dbReference type="EMBL" id="KAL1839057.1"/>
    </source>
</evidence>
<feature type="compositionally biased region" description="Low complexity" evidence="11">
    <location>
        <begin position="7"/>
        <end position="16"/>
    </location>
</feature>
<dbReference type="InterPro" id="IPR013083">
    <property type="entry name" value="Znf_RING/FYVE/PHD"/>
</dbReference>
<dbReference type="SMART" id="SM00382">
    <property type="entry name" value="AAA"/>
    <property type="match status" value="1"/>
</dbReference>
<proteinExistence type="inferred from homology"/>
<dbReference type="Proteomes" id="UP001583172">
    <property type="component" value="Unassembled WGS sequence"/>
</dbReference>
<feature type="compositionally biased region" description="Low complexity" evidence="11">
    <location>
        <begin position="1158"/>
        <end position="1174"/>
    </location>
</feature>
<evidence type="ECO:0000256" key="10">
    <source>
        <dbReference type="PROSITE-ProRule" id="PRU00146"/>
    </source>
</evidence>
<dbReference type="PROSITE" id="PS50016">
    <property type="entry name" value="ZF_PHD_2"/>
    <property type="match status" value="1"/>
</dbReference>
<keyword evidence="7" id="KW-0862">Zinc</keyword>
<dbReference type="Pfam" id="PF23155">
    <property type="entry name" value="DUF7053"/>
    <property type="match status" value="1"/>
</dbReference>
<evidence type="ECO:0000256" key="5">
    <source>
        <dbReference type="ARBA" id="ARBA00022723"/>
    </source>
</evidence>
<name>A0ABR3VC32_HUMIN</name>
<dbReference type="InterPro" id="IPR032705">
    <property type="entry name" value="ORC4_C"/>
</dbReference>
<feature type="region of interest" description="Disordered" evidence="11">
    <location>
        <begin position="1315"/>
        <end position="1403"/>
    </location>
</feature>
<dbReference type="CDD" id="cd00009">
    <property type="entry name" value="AAA"/>
    <property type="match status" value="1"/>
</dbReference>
<dbReference type="Gene3D" id="3.40.50.300">
    <property type="entry name" value="P-loop containing nucleotide triphosphate hydrolases"/>
    <property type="match status" value="1"/>
</dbReference>
<feature type="compositionally biased region" description="Low complexity" evidence="11">
    <location>
        <begin position="1115"/>
        <end position="1125"/>
    </location>
</feature>
<dbReference type="SUPFAM" id="SSF52540">
    <property type="entry name" value="P-loop containing nucleoside triphosphate hydrolases"/>
    <property type="match status" value="1"/>
</dbReference>
<accession>A0ABR3VC32</accession>
<evidence type="ECO:0000259" key="12">
    <source>
        <dbReference type="PROSITE" id="PS50016"/>
    </source>
</evidence>